<dbReference type="EMBL" id="AQHN01000005">
    <property type="protein sequence ID" value="ENN89634.1"/>
    <property type="molecule type" value="Genomic_DNA"/>
</dbReference>
<name>N6UAU5_9HYPH</name>
<accession>N6UAU5</accession>
<keyword evidence="2" id="KW-1185">Reference proteome</keyword>
<dbReference type="AlphaFoldDB" id="N6UAU5"/>
<reference evidence="1 2" key="1">
    <citation type="journal article" date="2012" name="BMC Genomics">
        <title>Genomic basis of broad host range and environmental adaptability of Rhizobium tropici CIAT 899 and Rhizobium sp. PRF 81 which are used in inoculants for common bean (Phaseolus vulgaris L.).</title>
        <authorList>
            <person name="Ormeno-Orrillo E."/>
            <person name="Menna P."/>
            <person name="Almeida L.G."/>
            <person name="Ollero F.J."/>
            <person name="Nicolas M.F."/>
            <person name="Pains Rodrigues E."/>
            <person name="Shigueyoshi Nakatani A."/>
            <person name="Silva Batista J.S."/>
            <person name="Oliveira Chueire L.M."/>
            <person name="Souza R.C."/>
            <person name="Ribeiro Vasconcelos A.T."/>
            <person name="Megias M."/>
            <person name="Hungria M."/>
            <person name="Martinez-Romero E."/>
        </authorList>
    </citation>
    <scope>NUCLEOTIDE SEQUENCE [LARGE SCALE GENOMIC DNA]</scope>
    <source>
        <strain evidence="1 2">PRF 81</strain>
    </source>
</reference>
<organism evidence="1 2">
    <name type="scientific">Rhizobium freirei PRF 81</name>
    <dbReference type="NCBI Taxonomy" id="363754"/>
    <lineage>
        <taxon>Bacteria</taxon>
        <taxon>Pseudomonadati</taxon>
        <taxon>Pseudomonadota</taxon>
        <taxon>Alphaproteobacteria</taxon>
        <taxon>Hyphomicrobiales</taxon>
        <taxon>Rhizobiaceae</taxon>
        <taxon>Rhizobium/Agrobacterium group</taxon>
        <taxon>Rhizobium</taxon>
    </lineage>
</organism>
<evidence type="ECO:0000313" key="1">
    <source>
        <dbReference type="EMBL" id="ENN89634.1"/>
    </source>
</evidence>
<dbReference type="Proteomes" id="UP000012429">
    <property type="component" value="Unassembled WGS sequence"/>
</dbReference>
<evidence type="ECO:0000313" key="2">
    <source>
        <dbReference type="Proteomes" id="UP000012429"/>
    </source>
</evidence>
<gene>
    <name evidence="1" type="ORF">RHSP_37214</name>
</gene>
<protein>
    <submittedName>
        <fullName evidence="1">Uncharacterized protein</fullName>
    </submittedName>
</protein>
<sequence>MRREFAGIGLQADALADTLDLALQREHVRRLRNTGPNRMRLLGPEGTYALQPKLELRAIYPVQPVDDLIRSAAIDIADEAQSDVIIFNVDPPGSRETTAQQ</sequence>
<proteinExistence type="predicted"/>
<comment type="caution">
    <text evidence="1">The sequence shown here is derived from an EMBL/GenBank/DDBJ whole genome shotgun (WGS) entry which is preliminary data.</text>
</comment>